<evidence type="ECO:0000313" key="2">
    <source>
        <dbReference type="EMBL" id="MEJ6399933.1"/>
    </source>
</evidence>
<accession>A0ABU8SJ58</accession>
<reference evidence="2 3" key="1">
    <citation type="submission" date="2023-10" db="EMBL/GenBank/DDBJ databases">
        <title>Nicoliella lavandulae sp. nov. isolated from Lavandula angustifolia flowers.</title>
        <authorList>
            <person name="Alcantara C."/>
            <person name="Zuniga M."/>
            <person name="Landete J.M."/>
            <person name="Monedero V."/>
        </authorList>
    </citation>
    <scope>NUCLEOTIDE SEQUENCE [LARGE SCALE GENOMIC DNA]</scope>
    <source>
        <strain evidence="2 3">Es01</strain>
    </source>
</reference>
<dbReference type="RefSeq" id="WP_339959765.1">
    <property type="nucleotide sequence ID" value="NZ_JAWMWH010000001.1"/>
</dbReference>
<feature type="chain" id="PRO_5047338887" description="Surface layer protein A domain-containing protein" evidence="1">
    <location>
        <begin position="22"/>
        <end position="112"/>
    </location>
</feature>
<evidence type="ECO:0000313" key="3">
    <source>
        <dbReference type="Proteomes" id="UP001370590"/>
    </source>
</evidence>
<evidence type="ECO:0008006" key="4">
    <source>
        <dbReference type="Google" id="ProtNLM"/>
    </source>
</evidence>
<name>A0ABU8SJ58_9LACO</name>
<protein>
    <recommendedName>
        <fullName evidence="4">Surface layer protein A domain-containing protein</fullName>
    </recommendedName>
</protein>
<dbReference type="Proteomes" id="UP001370590">
    <property type="component" value="Unassembled WGS sequence"/>
</dbReference>
<evidence type="ECO:0000256" key="1">
    <source>
        <dbReference type="SAM" id="SignalP"/>
    </source>
</evidence>
<keyword evidence="3" id="KW-1185">Reference proteome</keyword>
<keyword evidence="1" id="KW-0732">Signal</keyword>
<comment type="caution">
    <text evidence="2">The sequence shown here is derived from an EMBL/GenBank/DDBJ whole genome shotgun (WGS) entry which is preliminary data.</text>
</comment>
<organism evidence="2 3">
    <name type="scientific">Nicoliella lavandulae</name>
    <dbReference type="NCBI Taxonomy" id="3082954"/>
    <lineage>
        <taxon>Bacteria</taxon>
        <taxon>Bacillati</taxon>
        <taxon>Bacillota</taxon>
        <taxon>Bacilli</taxon>
        <taxon>Lactobacillales</taxon>
        <taxon>Lactobacillaceae</taxon>
        <taxon>Nicoliella</taxon>
    </lineage>
</organism>
<sequence length="112" mass="12520">MQIKSLLLSMATAAVISVSMAQVTAQANGYQYAQEATRSVRVIKRVPVYRGTAGPYEAANRFKLAGYIKPGTHLKVSQYFMSTGGYIVKNHKYTATTKRFYIVPKDNSSWFE</sequence>
<dbReference type="EMBL" id="JAWMWH010000001">
    <property type="protein sequence ID" value="MEJ6399933.1"/>
    <property type="molecule type" value="Genomic_DNA"/>
</dbReference>
<proteinExistence type="predicted"/>
<gene>
    <name evidence="2" type="ORF">R4146_01890</name>
</gene>
<feature type="signal peptide" evidence="1">
    <location>
        <begin position="1"/>
        <end position="21"/>
    </location>
</feature>